<name>A0A8J5GER3_ZINOF</name>
<dbReference type="InterPro" id="IPR023631">
    <property type="entry name" value="Amidase_dom"/>
</dbReference>
<organism evidence="3 4">
    <name type="scientific">Zingiber officinale</name>
    <name type="common">Ginger</name>
    <name type="synonym">Amomum zingiber</name>
    <dbReference type="NCBI Taxonomy" id="94328"/>
    <lineage>
        <taxon>Eukaryota</taxon>
        <taxon>Viridiplantae</taxon>
        <taxon>Streptophyta</taxon>
        <taxon>Embryophyta</taxon>
        <taxon>Tracheophyta</taxon>
        <taxon>Spermatophyta</taxon>
        <taxon>Magnoliopsida</taxon>
        <taxon>Liliopsida</taxon>
        <taxon>Zingiberales</taxon>
        <taxon>Zingiberaceae</taxon>
        <taxon>Zingiber</taxon>
    </lineage>
</organism>
<dbReference type="PROSITE" id="PS50005">
    <property type="entry name" value="TPR"/>
    <property type="match status" value="2"/>
</dbReference>
<reference evidence="3 4" key="1">
    <citation type="submission" date="2020-08" db="EMBL/GenBank/DDBJ databases">
        <title>Plant Genome Project.</title>
        <authorList>
            <person name="Zhang R.-G."/>
        </authorList>
    </citation>
    <scope>NUCLEOTIDE SEQUENCE [LARGE SCALE GENOMIC DNA]</scope>
    <source>
        <tissue evidence="3">Rhizome</tissue>
    </source>
</reference>
<feature type="domain" description="Amidase" evidence="2">
    <location>
        <begin position="225"/>
        <end position="317"/>
    </location>
</feature>
<evidence type="ECO:0000313" key="4">
    <source>
        <dbReference type="Proteomes" id="UP000734854"/>
    </source>
</evidence>
<dbReference type="Proteomes" id="UP000734854">
    <property type="component" value="Unassembled WGS sequence"/>
</dbReference>
<dbReference type="Pfam" id="PF00515">
    <property type="entry name" value="TPR_1"/>
    <property type="match status" value="1"/>
</dbReference>
<dbReference type="SUPFAM" id="SSF48452">
    <property type="entry name" value="TPR-like"/>
    <property type="match status" value="1"/>
</dbReference>
<dbReference type="PANTHER" id="PTHR46310">
    <property type="entry name" value="AMIDASE 1"/>
    <property type="match status" value="1"/>
</dbReference>
<sequence length="697" mass="76392">MSIHGFRERGRHACSFPLLNPAKTLRLPSSSIRSSISFGRFEMELPKGLSLGRGGASTTAKVAIVVGITVAGVLIVAEAARRRRRRSRHLDVKDFGAFVERFEIYPSPQPPPPAARHRLSDLKFAVSDNFEIEGFVAAGYGNPDWKRTHEPGSQTAVVVSWLLKNGATCVGRTVLDEFAFGLMGGVNAGHYSRASNFNLLNMFCFCKTSTVKLEKIVQFFGISDVTLSVTGENLHYGTPYNPELPSLVPGGSCSGSAVAVAAELVDFALGTDTIGGVRIPSAFCGVFGFRPSHGILSMLGILANSQTLDTIGWFARDPSILHCVGHILLQASPLGLKRTRRFILADDCFQLLRVPKQRTVDVLSKAIENLSGYQPCKHMNISQYLMTNVLSLKEFTEPTPKEGTSILKAVSSAMVLLQRCEFKLNHEEWFNTVKPRIGVRNSSQVLAAVNSTQDNTKSLYKVRAEMRSALNSLLKDDGILVIPTVADFPFKRDLRKKLTCEIEDRLHALLSIAGMSGCCQVTVPLGKYEEYPISISFIAAHGADKLLLDTIVDIYPSLQEQISVASNSGPIPYINGDMDAAELLKEKGNAAYKGKQWNKAASFYSEAIKLNDTNATYYCNRAAAYLELGCFQQAEADCSQAISLDKKNVKAYLRRGTAREMLLCYKEALQDFKHASVLEPQNKTALAAEKRLSKLIG</sequence>
<keyword evidence="4" id="KW-1185">Reference proteome</keyword>
<dbReference type="SUPFAM" id="SSF75304">
    <property type="entry name" value="Amidase signature (AS) enzymes"/>
    <property type="match status" value="1"/>
</dbReference>
<dbReference type="PANTHER" id="PTHR46310:SF4">
    <property type="entry name" value="OUTER ENVELOPE PROTEIN 64, MITOCHONDRIAL"/>
    <property type="match status" value="1"/>
</dbReference>
<protein>
    <recommendedName>
        <fullName evidence="2">Amidase domain-containing protein</fullName>
    </recommendedName>
</protein>
<dbReference type="Pfam" id="PF01425">
    <property type="entry name" value="Amidase"/>
    <property type="match status" value="1"/>
</dbReference>
<dbReference type="InterPro" id="IPR011990">
    <property type="entry name" value="TPR-like_helical_dom_sf"/>
</dbReference>
<dbReference type="SMART" id="SM00028">
    <property type="entry name" value="TPR"/>
    <property type="match status" value="3"/>
</dbReference>
<evidence type="ECO:0000259" key="2">
    <source>
        <dbReference type="Pfam" id="PF01425"/>
    </source>
</evidence>
<feature type="repeat" description="TPR" evidence="1">
    <location>
        <begin position="581"/>
        <end position="614"/>
    </location>
</feature>
<evidence type="ECO:0000256" key="1">
    <source>
        <dbReference type="PROSITE-ProRule" id="PRU00339"/>
    </source>
</evidence>
<proteinExistence type="predicted"/>
<evidence type="ECO:0000313" key="3">
    <source>
        <dbReference type="EMBL" id="KAG6502357.1"/>
    </source>
</evidence>
<feature type="repeat" description="TPR" evidence="1">
    <location>
        <begin position="649"/>
        <end position="682"/>
    </location>
</feature>
<keyword evidence="1" id="KW-0802">TPR repeat</keyword>
<comment type="caution">
    <text evidence="3">The sequence shown here is derived from an EMBL/GenBank/DDBJ whole genome shotgun (WGS) entry which is preliminary data.</text>
</comment>
<dbReference type="EMBL" id="JACMSC010000011">
    <property type="protein sequence ID" value="KAG6502357.1"/>
    <property type="molecule type" value="Genomic_DNA"/>
</dbReference>
<gene>
    <name evidence="3" type="ORF">ZIOFF_042249</name>
</gene>
<dbReference type="Gene3D" id="3.90.1300.10">
    <property type="entry name" value="Amidase signature (AS) domain"/>
    <property type="match status" value="1"/>
</dbReference>
<dbReference type="InterPro" id="IPR019734">
    <property type="entry name" value="TPR_rpt"/>
</dbReference>
<accession>A0A8J5GER3</accession>
<dbReference type="InterPro" id="IPR036928">
    <property type="entry name" value="AS_sf"/>
</dbReference>
<dbReference type="Gene3D" id="1.25.40.10">
    <property type="entry name" value="Tetratricopeptide repeat domain"/>
    <property type="match status" value="1"/>
</dbReference>
<dbReference type="AlphaFoldDB" id="A0A8J5GER3"/>